<sequence>MKKRYRIVLIILLFVLLVTLRAVSSKVFYDPFIEFFKLDYLTANFPDFNSLSLFVHLVFRYVLNTLISLAVIYLLYMNKSFVLFSIKFYLIAFIVLSSIYFYELNSEFSNGYLFAFYVRRMLIHPIFLLILLPAFYYQNKVNNIPKID</sequence>
<accession>A0A1D8PAU2</accession>
<feature type="transmembrane region" description="Helical" evidence="1">
    <location>
        <begin position="114"/>
        <end position="137"/>
    </location>
</feature>
<gene>
    <name evidence="2" type="ORF">LPB138_13660</name>
</gene>
<feature type="transmembrane region" description="Helical" evidence="1">
    <location>
        <begin position="49"/>
        <end position="74"/>
    </location>
</feature>
<dbReference type="KEGG" id="lul:LPB138_13660"/>
<keyword evidence="1" id="KW-0472">Membrane</keyword>
<dbReference type="NCBIfam" id="TIGR04127">
    <property type="entry name" value="flavo_near_exo"/>
    <property type="match status" value="1"/>
</dbReference>
<reference evidence="2 3" key="1">
    <citation type="submission" date="2016-10" db="EMBL/GenBank/DDBJ databases">
        <title>Lutibacter sp. LPB0138, isolated from marine gastropod.</title>
        <authorList>
            <person name="Kim E."/>
            <person name="Yi H."/>
        </authorList>
    </citation>
    <scope>NUCLEOTIDE SEQUENCE [LARGE SCALE GENOMIC DNA]</scope>
    <source>
        <strain evidence="2 3">LPB0138</strain>
    </source>
</reference>
<evidence type="ECO:0000313" key="2">
    <source>
        <dbReference type="EMBL" id="AOW21661.1"/>
    </source>
</evidence>
<proteinExistence type="predicted"/>
<dbReference type="InterPro" id="IPR026414">
    <property type="entry name" value="ExosoTase_F-assoc_memb"/>
</dbReference>
<dbReference type="AlphaFoldDB" id="A0A1D8PAU2"/>
<dbReference type="OrthoDB" id="982493at2"/>
<keyword evidence="1" id="KW-0812">Transmembrane</keyword>
<evidence type="ECO:0000256" key="1">
    <source>
        <dbReference type="SAM" id="Phobius"/>
    </source>
</evidence>
<dbReference type="EMBL" id="CP017478">
    <property type="protein sequence ID" value="AOW21661.1"/>
    <property type="molecule type" value="Genomic_DNA"/>
</dbReference>
<keyword evidence="3" id="KW-1185">Reference proteome</keyword>
<feature type="transmembrane region" description="Helical" evidence="1">
    <location>
        <begin position="81"/>
        <end position="102"/>
    </location>
</feature>
<keyword evidence="1" id="KW-1133">Transmembrane helix</keyword>
<protein>
    <submittedName>
        <fullName evidence="2">Exosortase F system-associated protein</fullName>
    </submittedName>
</protein>
<dbReference type="RefSeq" id="WP_070237821.1">
    <property type="nucleotide sequence ID" value="NZ_CP017478.1"/>
</dbReference>
<name>A0A1D8PAU2_9FLAO</name>
<dbReference type="Proteomes" id="UP000176050">
    <property type="component" value="Chromosome"/>
</dbReference>
<organism evidence="2 3">
    <name type="scientific">Urechidicola croceus</name>
    <dbReference type="NCBI Taxonomy" id="1850246"/>
    <lineage>
        <taxon>Bacteria</taxon>
        <taxon>Pseudomonadati</taxon>
        <taxon>Bacteroidota</taxon>
        <taxon>Flavobacteriia</taxon>
        <taxon>Flavobacteriales</taxon>
        <taxon>Flavobacteriaceae</taxon>
        <taxon>Urechidicola</taxon>
    </lineage>
</organism>
<dbReference type="STRING" id="1850246.LPB138_13660"/>
<evidence type="ECO:0000313" key="3">
    <source>
        <dbReference type="Proteomes" id="UP000176050"/>
    </source>
</evidence>